<keyword evidence="3 4" id="KW-0819">tRNA processing</keyword>
<feature type="region of interest" description="Disordered" evidence="5">
    <location>
        <begin position="1390"/>
        <end position="1590"/>
    </location>
</feature>
<feature type="compositionally biased region" description="Polar residues" evidence="5">
    <location>
        <begin position="1538"/>
        <end position="1590"/>
    </location>
</feature>
<evidence type="ECO:0000256" key="4">
    <source>
        <dbReference type="HAMAP-Rule" id="MF_03218"/>
    </source>
</evidence>
<comment type="subunit">
    <text evidence="4">Heterodimer of a catalytic subunit and an accessory subunit.</text>
</comment>
<keyword evidence="9" id="KW-1185">Reference proteome</keyword>
<dbReference type="HAMAP" id="MF_00168">
    <property type="entry name" value="Q_tRNA_Tgt"/>
    <property type="match status" value="1"/>
</dbReference>
<feature type="binding site" evidence="4">
    <location>
        <position position="319"/>
    </location>
    <ligand>
        <name>Zn(2+)</name>
        <dbReference type="ChEBI" id="CHEBI:29105"/>
    </ligand>
</feature>
<dbReference type="GO" id="GO:0005737">
    <property type="term" value="C:cytoplasm"/>
    <property type="evidence" value="ECO:0007669"/>
    <property type="project" value="UniProtKB-SubCell"/>
</dbReference>
<dbReference type="OrthoDB" id="10249838at2759"/>
<feature type="region of interest" description="RNA binding" evidence="4">
    <location>
        <begin position="257"/>
        <end position="263"/>
    </location>
</feature>
<feature type="binding site" evidence="4">
    <location>
        <position position="155"/>
    </location>
    <ligand>
        <name>substrate</name>
    </ligand>
</feature>
<feature type="active site" description="Nucleophile" evidence="4">
    <location>
        <position position="276"/>
    </location>
</feature>
<feature type="compositionally biased region" description="Polar residues" evidence="5">
    <location>
        <begin position="496"/>
        <end position="508"/>
    </location>
</feature>
<keyword evidence="2 4" id="KW-0808">Transferase</keyword>
<gene>
    <name evidence="8" type="ORF">EYC80_001489</name>
</gene>
<feature type="compositionally biased region" description="Polar residues" evidence="5">
    <location>
        <begin position="455"/>
        <end position="471"/>
    </location>
</feature>
<feature type="compositionally biased region" description="Low complexity" evidence="5">
    <location>
        <begin position="514"/>
        <end position="526"/>
    </location>
</feature>
<dbReference type="InterPro" id="IPR036511">
    <property type="entry name" value="TGT-like_sf"/>
</dbReference>
<dbReference type="GO" id="GO:0046872">
    <property type="term" value="F:metal ion binding"/>
    <property type="evidence" value="ECO:0007669"/>
    <property type="project" value="UniProtKB-KW"/>
</dbReference>
<feature type="region of interest" description="Disordered" evidence="5">
    <location>
        <begin position="409"/>
        <end position="578"/>
    </location>
</feature>
<feature type="compositionally biased region" description="Low complexity" evidence="5">
    <location>
        <begin position="409"/>
        <end position="454"/>
    </location>
</feature>
<accession>A0A5N6K514</accession>
<feature type="binding site" evidence="4">
    <location>
        <position position="314"/>
    </location>
    <ligand>
        <name>Zn(2+)</name>
        <dbReference type="ChEBI" id="CHEBI:29105"/>
    </ligand>
</feature>
<feature type="compositionally biased region" description="Basic residues" evidence="5">
    <location>
        <begin position="1218"/>
        <end position="1227"/>
    </location>
</feature>
<feature type="region of interest" description="Disordered" evidence="5">
    <location>
        <begin position="1170"/>
        <end position="1367"/>
    </location>
</feature>
<keyword evidence="4" id="KW-0963">Cytoplasm</keyword>
<dbReference type="InterPro" id="IPR023801">
    <property type="entry name" value="His_deacetylse_dom"/>
</dbReference>
<feature type="binding site" evidence="4">
    <location>
        <position position="316"/>
    </location>
    <ligand>
        <name>Zn(2+)</name>
        <dbReference type="ChEBI" id="CHEBI:29105"/>
    </ligand>
</feature>
<dbReference type="InterPro" id="IPR023696">
    <property type="entry name" value="Ureohydrolase_dom_sf"/>
</dbReference>
<feature type="compositionally biased region" description="Low complexity" evidence="5">
    <location>
        <begin position="1265"/>
        <end position="1308"/>
    </location>
</feature>
<dbReference type="EMBL" id="VIGI01000007">
    <property type="protein sequence ID" value="KAB8297681.1"/>
    <property type="molecule type" value="Genomic_DNA"/>
</dbReference>
<feature type="compositionally biased region" description="Polar residues" evidence="5">
    <location>
        <begin position="1402"/>
        <end position="1450"/>
    </location>
</feature>
<comment type="subcellular location">
    <subcellularLocation>
        <location evidence="4">Cytoplasm</location>
    </subcellularLocation>
</comment>
<evidence type="ECO:0000256" key="2">
    <source>
        <dbReference type="ARBA" id="ARBA00022679"/>
    </source>
</evidence>
<comment type="function">
    <text evidence="4">Catalytic subunit of the queuine tRNA-ribosyltransferase (TGT) that catalyzes the base-exchange of a guanine (G) residue with queuine (Q) at position 34 (anticodon wobble position) in tRNAs with GU(N) anticodons (tRNA-Asp, -Asn, -His and -Tyr), resulting in the hypermodified nucleoside queuosine (7-(((4,5-cis-dihydroxy-2-cyclopenten-1-yl)amino)methyl)-7-deazaguanosine). Catalysis occurs through a double-displacement mechanism. The nucleophile active site attacks the C1' of nucleotide 34 to detach the guanine base from the RNA, forming a covalent enzyme-RNA intermediate. The proton acceptor active site deprotonates the incoming queuine, allowing a nucleophilic attack on the C1' of the ribose to form the product.</text>
</comment>
<feature type="binding site" evidence="4">
    <location>
        <position position="350"/>
    </location>
    <ligand>
        <name>Zn(2+)</name>
        <dbReference type="ChEBI" id="CHEBI:29105"/>
    </ligand>
</feature>
<feature type="compositionally biased region" description="Polar residues" evidence="5">
    <location>
        <begin position="1472"/>
        <end position="1497"/>
    </location>
</feature>
<feature type="compositionally biased region" description="Polar residues" evidence="5">
    <location>
        <begin position="1101"/>
        <end position="1110"/>
    </location>
</feature>
<dbReference type="Gene3D" id="3.40.800.20">
    <property type="entry name" value="Histone deacetylase domain"/>
    <property type="match status" value="1"/>
</dbReference>
<feature type="compositionally biased region" description="Basic and acidic residues" evidence="5">
    <location>
        <begin position="1390"/>
        <end position="1401"/>
    </location>
</feature>
<dbReference type="Pfam" id="PF00850">
    <property type="entry name" value="Hist_deacetyl"/>
    <property type="match status" value="1"/>
</dbReference>
<feature type="active site" description="Proton acceptor" evidence="4">
    <location>
        <position position="101"/>
    </location>
</feature>
<keyword evidence="4" id="KW-0479">Metal-binding</keyword>
<evidence type="ECO:0000256" key="1">
    <source>
        <dbReference type="ARBA" id="ARBA00022676"/>
    </source>
</evidence>
<keyword evidence="4" id="KW-0862">Zinc</keyword>
<dbReference type="InterPro" id="IPR004803">
    <property type="entry name" value="TGT"/>
</dbReference>
<comment type="similarity">
    <text evidence="4">Belongs to the queuine tRNA-ribosyltransferase family.</text>
</comment>
<feature type="domain" description="Histone deacetylase" evidence="6">
    <location>
        <begin position="664"/>
        <end position="1004"/>
    </location>
</feature>
<dbReference type="PANTHER" id="PTHR47558:SF1">
    <property type="entry name" value="HISTONE DEACETYLASE HOS3"/>
    <property type="match status" value="1"/>
</dbReference>
<dbReference type="FunFam" id="3.40.800.20:FF:000011">
    <property type="entry name" value="Histone deacetylase HOS3"/>
    <property type="match status" value="1"/>
</dbReference>
<feature type="compositionally biased region" description="Polar residues" evidence="5">
    <location>
        <begin position="561"/>
        <end position="578"/>
    </location>
</feature>
<dbReference type="GO" id="GO:0005634">
    <property type="term" value="C:nucleus"/>
    <property type="evidence" value="ECO:0007669"/>
    <property type="project" value="TreeGrafter"/>
</dbReference>
<protein>
    <recommendedName>
        <fullName evidence="4">Queuine tRNA-ribosyltransferase catalytic subunit 1</fullName>
        <ecNumber evidence="4">2.4.2.64</ecNumber>
    </recommendedName>
    <alternativeName>
        <fullName evidence="4">Guanine insertion enzyme</fullName>
    </alternativeName>
    <alternativeName>
        <fullName evidence="4">tRNA-guanine transglycosylase</fullName>
    </alternativeName>
</protein>
<evidence type="ECO:0000313" key="9">
    <source>
        <dbReference type="Proteomes" id="UP000326757"/>
    </source>
</evidence>
<dbReference type="EC" id="2.4.2.64" evidence="4"/>
<dbReference type="PRINTS" id="PR01270">
    <property type="entry name" value="HDASUPER"/>
</dbReference>
<dbReference type="NCBIfam" id="TIGR00430">
    <property type="entry name" value="Q_tRNA_tgt"/>
    <property type="match status" value="1"/>
</dbReference>
<dbReference type="InterPro" id="IPR002616">
    <property type="entry name" value="tRNA_ribo_trans-like"/>
</dbReference>
<dbReference type="CDD" id="cd09998">
    <property type="entry name" value="HDAC_Hos3"/>
    <property type="match status" value="1"/>
</dbReference>
<dbReference type="Gene3D" id="3.20.20.105">
    <property type="entry name" value="Queuine tRNA-ribosyltransferase-like"/>
    <property type="match status" value="1"/>
</dbReference>
<dbReference type="GO" id="GO:0006400">
    <property type="term" value="P:tRNA modification"/>
    <property type="evidence" value="ECO:0007669"/>
    <property type="project" value="InterPro"/>
</dbReference>
<feature type="binding site" evidence="4">
    <location>
        <position position="199"/>
    </location>
    <ligand>
        <name>substrate</name>
    </ligand>
</feature>
<feature type="compositionally biased region" description="Low complexity" evidence="5">
    <location>
        <begin position="1344"/>
        <end position="1354"/>
    </location>
</feature>
<dbReference type="Pfam" id="PF01702">
    <property type="entry name" value="TGT"/>
    <property type="match status" value="1"/>
</dbReference>
<dbReference type="GO" id="GO:0004407">
    <property type="term" value="F:histone deacetylase activity"/>
    <property type="evidence" value="ECO:0007669"/>
    <property type="project" value="TreeGrafter"/>
</dbReference>
<proteinExistence type="inferred from homology"/>
<sequence>MPSKSPMPSALSFELLARCSTTKARAANLSLPHGPVQLPLFMPVATQASLKGLTPQQLEDTGCRLCLNNTYHLGLKPGQEVLDKVGGAHKLQGWNHNLLTDSGGFQMVSLLKLANITEEGVRFLSPHDGSPMLLTPEHSMSLQNSIGSDIIMQLDDVLVTTSPDAERMRIAMERSVRWLDRCIAAHKNPTTQNLFCIIQGGLDLDLRKKCCEEMVARGTPGIAIGGLSGGEAKADYCRVVNTCTSLLPENKPRYVMGIGYPEDLVVSVALGADMFDCVWPTRTARFGNAITKHGVLNLRHASYAGDFGPVEEGCGCVCCRKGEGSLGITRAFVHHLAAKETVGAHLLTMHNVWYQLELMRNARKAIIEDRYPAFVKKFFVDLYGGEKSKYPDWAVEALRTVGVDLMESNASLSPVPSPPSTSNDDTPLSSSLRNLSINNSTRSPIPISPQNSSSRATSYGGHSNLYPSPNGRSPVLPSPLRRSSSSASIDHRRSSIPNLNRKTSLNSFNGGGSTSSRSPTNRRSSTQFAHRSPSVMGSKSPLSGREEDKRGPPTPRHTAASIASSHFKSELDLQNSNDGSRTAETIVLLHDSVYGHRYSRPKTSRTGLSTIVERPERIHASILGLSVAYVRLGERHSEGRYPIHPGMEASSVPSTPFRIQKTTRRMSLSSQAITNVHGVKWMEELKIMCENAEAKLALNGKELARPEMNRGPNEEAPSKFHEGDLYLCSESLDAMEGALGAVCEGVDAVFEGAATGLGPRRTFIAIRPPGHHCSASYPSGFCWLNNVHVGISHAALTHGLTHAAIIDFDLHHGDGSQAIAWEHNARANGLAKNALPWKKTSIGYFSLHDINSYPCEMGDSEKVKNASLCIENAHGQNIWNVHLQPWKSEEGFWELYESKYSVLLEKARSFLRTQTDRFQTSPNGPKPKAAIFLSAGFDASEWESSGMQRHKVNVPTEFYARLTRDVVKLAAEEGTGVDGRIISVLEGGYSDRALCTGVLSHLSGLSGSDPVAHTEKAFTGLNFEMGQKLGVDPLSPGPPSPFGFTPYDPLWWSLGRLEQLDAAMNSTPLPEEPKIQRPALPHGNFASPTQSFIAKVVNTPTAQRSVSNMGMRNGNPSPRASAPRPPTPPPPNVHWTVAAHELSKLLIPTDRQTKSYQWEELAAEATKARKERQSILAQPEGTQKPAIIEPTNARMSLRTRKPAPKLVEGNEKEEVKKPAVKSTRRKTVTNSATSSPIHKAPPIPSTTLSPETNSTQSAQQAVRRLSSTSSTGPLLPSPPSANNGAPSFSQRPGSSMSVRPASSMSSRGPPVPSVIVKKTRAPAKARTDSSKPGPGRPRKKSPIDNSDNNTNDTTGPIPPVTNNNQAFDVDSLTSGMKKIKISLVTKAQKEAREQEKLRAKMEQSQVDGTTSTTMSNDKSPASAQSEATYNQSETSTPMESISPNPSTPQLSLPPHVPAHMQESERVPLPESSPISTPTDQNEFGNISDHSSEHSASNFIPFHPQGPNPNTVTQQEPLRWLPPNTNTPAAFKKRELPVFTSTSAIPFASSPNSVDNQNEPSNSNVKQDSSPSESTQLAPSIWDISTTPQNQ</sequence>
<reference evidence="8 9" key="1">
    <citation type="submission" date="2019-06" db="EMBL/GenBank/DDBJ databases">
        <title>Genome Sequence of the Brown Rot Fungal Pathogen Monilinia laxa.</title>
        <authorList>
            <person name="De Miccolis Angelini R.M."/>
            <person name="Landi L."/>
            <person name="Abate D."/>
            <person name="Pollastro S."/>
            <person name="Romanazzi G."/>
            <person name="Faretra F."/>
        </authorList>
    </citation>
    <scope>NUCLEOTIDE SEQUENCE [LARGE SCALE GENOMIC DNA]</scope>
    <source>
        <strain evidence="8 9">Mlax316</strain>
    </source>
</reference>
<dbReference type="NCBIfam" id="TIGR00449">
    <property type="entry name" value="tgt_general"/>
    <property type="match status" value="1"/>
</dbReference>
<feature type="compositionally biased region" description="Basic and acidic residues" evidence="5">
    <location>
        <begin position="1208"/>
        <end position="1217"/>
    </location>
</feature>
<comment type="cofactor">
    <cofactor evidence="4">
        <name>Zn(2+)</name>
        <dbReference type="ChEBI" id="CHEBI:29105"/>
    </cofactor>
</comment>
<dbReference type="InterPro" id="IPR053244">
    <property type="entry name" value="HDAC_HD_type_1"/>
</dbReference>
<feature type="compositionally biased region" description="Polar residues" evidence="5">
    <location>
        <begin position="1245"/>
        <end position="1260"/>
    </location>
</feature>
<feature type="compositionally biased region" description="Low complexity" evidence="5">
    <location>
        <begin position="472"/>
        <end position="488"/>
    </location>
</feature>
<evidence type="ECO:0000313" key="8">
    <source>
        <dbReference type="EMBL" id="KAB8297681.1"/>
    </source>
</evidence>
<dbReference type="InterPro" id="IPR037138">
    <property type="entry name" value="His_deacetylse_dom_sf"/>
</dbReference>
<dbReference type="PANTHER" id="PTHR47558">
    <property type="entry name" value="HISTONE DEACETYLASE HOS3"/>
    <property type="match status" value="1"/>
</dbReference>
<dbReference type="Proteomes" id="UP000326757">
    <property type="component" value="Unassembled WGS sequence"/>
</dbReference>
<comment type="caution">
    <text evidence="8">The sequence shown here is derived from an EMBL/GenBank/DDBJ whole genome shotgun (WGS) entry which is preliminary data.</text>
</comment>
<evidence type="ECO:0000259" key="7">
    <source>
        <dbReference type="Pfam" id="PF01702"/>
    </source>
</evidence>
<comment type="catalytic activity">
    <reaction evidence="4">
        <text>guanosine(34) in tRNA + queuine = queuosine(34) in tRNA + guanine</text>
        <dbReference type="Rhea" id="RHEA:16633"/>
        <dbReference type="Rhea" id="RHEA-COMP:10341"/>
        <dbReference type="Rhea" id="RHEA-COMP:18571"/>
        <dbReference type="ChEBI" id="CHEBI:16235"/>
        <dbReference type="ChEBI" id="CHEBI:17433"/>
        <dbReference type="ChEBI" id="CHEBI:74269"/>
        <dbReference type="ChEBI" id="CHEBI:194431"/>
        <dbReference type="EC" id="2.4.2.64"/>
    </reaction>
</comment>
<dbReference type="GO" id="GO:0008479">
    <property type="term" value="F:tRNA-guanosine(34) queuine transglycosylase activity"/>
    <property type="evidence" value="ECO:0007669"/>
    <property type="project" value="UniProtKB-UniRule"/>
</dbReference>
<name>A0A5N6K514_MONLA</name>
<dbReference type="InterPro" id="IPR000286">
    <property type="entry name" value="HDACs"/>
</dbReference>
<dbReference type="SUPFAM" id="SSF51713">
    <property type="entry name" value="tRNA-guanine transglycosylase"/>
    <property type="match status" value="1"/>
</dbReference>
<evidence type="ECO:0000256" key="3">
    <source>
        <dbReference type="ARBA" id="ARBA00022694"/>
    </source>
</evidence>
<feature type="binding site" evidence="4">
    <location>
        <begin position="101"/>
        <end position="105"/>
    </location>
    <ligand>
        <name>substrate</name>
    </ligand>
</feature>
<feature type="binding site" evidence="4">
    <location>
        <position position="226"/>
    </location>
    <ligand>
        <name>substrate</name>
    </ligand>
</feature>
<evidence type="ECO:0000259" key="6">
    <source>
        <dbReference type="Pfam" id="PF00850"/>
    </source>
</evidence>
<organism evidence="8 9">
    <name type="scientific">Monilinia laxa</name>
    <name type="common">Brown rot fungus</name>
    <name type="synonym">Sclerotinia laxa</name>
    <dbReference type="NCBI Taxonomy" id="61186"/>
    <lineage>
        <taxon>Eukaryota</taxon>
        <taxon>Fungi</taxon>
        <taxon>Dikarya</taxon>
        <taxon>Ascomycota</taxon>
        <taxon>Pezizomycotina</taxon>
        <taxon>Leotiomycetes</taxon>
        <taxon>Helotiales</taxon>
        <taxon>Sclerotiniaceae</taxon>
        <taxon>Monilinia</taxon>
    </lineage>
</organism>
<evidence type="ECO:0000256" key="5">
    <source>
        <dbReference type="SAM" id="MobiDB-lite"/>
    </source>
</evidence>
<keyword evidence="1 4" id="KW-0328">Glycosyltransferase</keyword>
<dbReference type="SUPFAM" id="SSF52768">
    <property type="entry name" value="Arginase/deacetylase"/>
    <property type="match status" value="1"/>
</dbReference>
<dbReference type="GO" id="GO:0010468">
    <property type="term" value="P:regulation of gene expression"/>
    <property type="evidence" value="ECO:0007669"/>
    <property type="project" value="UniProtKB-ARBA"/>
</dbReference>
<feature type="region of interest" description="RNA binding; important for wobble base 34 recognition" evidence="4">
    <location>
        <begin position="281"/>
        <end position="285"/>
    </location>
</feature>
<feature type="region of interest" description="Disordered" evidence="5">
    <location>
        <begin position="1101"/>
        <end position="1131"/>
    </location>
</feature>
<feature type="domain" description="tRNA-guanine(15) transglycosylase-like" evidence="7">
    <location>
        <begin position="22"/>
        <end position="380"/>
    </location>
</feature>